<dbReference type="GO" id="GO:0005615">
    <property type="term" value="C:extracellular space"/>
    <property type="evidence" value="ECO:0007669"/>
    <property type="project" value="InterPro"/>
</dbReference>
<feature type="signal peptide" evidence="3">
    <location>
        <begin position="1"/>
        <end position="27"/>
    </location>
</feature>
<feature type="compositionally biased region" description="Polar residues" evidence="2">
    <location>
        <begin position="209"/>
        <end position="218"/>
    </location>
</feature>
<evidence type="ECO:0000256" key="2">
    <source>
        <dbReference type="SAM" id="MobiDB-lite"/>
    </source>
</evidence>
<proteinExistence type="predicted"/>
<evidence type="ECO:0000313" key="5">
    <source>
        <dbReference type="EMBL" id="SRX92880.1"/>
    </source>
</evidence>
<name>A0A375YW07_MYCSH</name>
<feature type="compositionally biased region" description="Polar residues" evidence="2">
    <location>
        <begin position="324"/>
        <end position="341"/>
    </location>
</feature>
<feature type="compositionally biased region" description="Low complexity" evidence="2">
    <location>
        <begin position="223"/>
        <end position="288"/>
    </location>
</feature>
<reference evidence="5 6" key="1">
    <citation type="submission" date="2018-05" db="EMBL/GenBank/DDBJ databases">
        <authorList>
            <consortium name="IHU Genomes"/>
        </authorList>
    </citation>
    <scope>NUCLEOTIDE SEQUENCE [LARGE SCALE GENOMIC DNA]</scope>
    <source>
        <strain evidence="5 6">P7336</strain>
    </source>
</reference>
<dbReference type="Proteomes" id="UP000252015">
    <property type="component" value="Unassembled WGS sequence"/>
</dbReference>
<accession>A0A375YW07</accession>
<dbReference type="InterPro" id="IPR029050">
    <property type="entry name" value="Immunoprotect_excell_Ig-like"/>
</dbReference>
<dbReference type="EMBL" id="UEGW01000001">
    <property type="protein sequence ID" value="SRX92880.1"/>
    <property type="molecule type" value="Genomic_DNA"/>
</dbReference>
<dbReference type="RefSeq" id="WP_113963232.1">
    <property type="nucleotide sequence ID" value="NZ_UEGW01000001.1"/>
</dbReference>
<feature type="region of interest" description="Disordered" evidence="2">
    <location>
        <begin position="157"/>
        <end position="341"/>
    </location>
</feature>
<dbReference type="Pfam" id="PF09167">
    <property type="entry name" value="DUF1942"/>
    <property type="match status" value="1"/>
</dbReference>
<dbReference type="SUPFAM" id="SSF81982">
    <property type="entry name" value="Antigen MPT63/MPB63 (immunoprotective extracellular protein)"/>
    <property type="match status" value="1"/>
</dbReference>
<feature type="domain" description="MPT63-like" evidence="4">
    <location>
        <begin position="34"/>
        <end position="156"/>
    </location>
</feature>
<keyword evidence="1 3" id="KW-0732">Signal</keyword>
<dbReference type="STRING" id="29313.BHQ16_00580"/>
<evidence type="ECO:0000256" key="3">
    <source>
        <dbReference type="SAM" id="SignalP"/>
    </source>
</evidence>
<dbReference type="InterPro" id="IPR015250">
    <property type="entry name" value="MPT63-like"/>
</dbReference>
<dbReference type="Gene3D" id="2.60.40.1240">
    <property type="match status" value="1"/>
</dbReference>
<feature type="chain" id="PRO_5017002727" evidence="3">
    <location>
        <begin position="28"/>
        <end position="341"/>
    </location>
</feature>
<keyword evidence="6" id="KW-1185">Reference proteome</keyword>
<evidence type="ECO:0000256" key="1">
    <source>
        <dbReference type="ARBA" id="ARBA00022729"/>
    </source>
</evidence>
<feature type="compositionally biased region" description="Low complexity" evidence="2">
    <location>
        <begin position="159"/>
        <end position="199"/>
    </location>
</feature>
<protein>
    <submittedName>
        <fullName evidence="5">Immunogenic protein MPT63</fullName>
    </submittedName>
</protein>
<sequence>MKITALAAAALAAAGAVGIVGTSVATADEGAVASTQSLGSQAKIVHGDNVQGWTVTGLKPSSDAIPYPVEGTLWEATATDEAIQGGATPIVSNFNARSSSGQTYRALYQVATPQGVNPATLNPGGKTTGKIYFDVTGDAPNSVVYIDAAGNELATWVESQSQGRSGGSTSSRAANSNTPAQSGTPGTANPAGNPAASGSQGTPIPAGTPGNQPATGSGVTPVPAGTPAGSGAAGTPAEPGTAAGTPAAPGAAGTPAAPGTAGSEAAPGTAGAPEAPATAGSPEAPAGSQGTPGSAGTPEAPGTAGSPDTSTGQGTPGANPATPAGSQNGSTGSPSQGTPAS</sequence>
<evidence type="ECO:0000259" key="4">
    <source>
        <dbReference type="Pfam" id="PF09167"/>
    </source>
</evidence>
<gene>
    <name evidence="5" type="ORF">MSP7336_01109</name>
</gene>
<evidence type="ECO:0000313" key="6">
    <source>
        <dbReference type="Proteomes" id="UP000252015"/>
    </source>
</evidence>
<organism evidence="5 6">
    <name type="scientific">Mycobacterium shimoidei</name>
    <dbReference type="NCBI Taxonomy" id="29313"/>
    <lineage>
        <taxon>Bacteria</taxon>
        <taxon>Bacillati</taxon>
        <taxon>Actinomycetota</taxon>
        <taxon>Actinomycetes</taxon>
        <taxon>Mycobacteriales</taxon>
        <taxon>Mycobacteriaceae</taxon>
        <taxon>Mycobacterium</taxon>
    </lineage>
</organism>
<dbReference type="AlphaFoldDB" id="A0A375YW07"/>